<feature type="chain" id="PRO_5046942024" evidence="1">
    <location>
        <begin position="22"/>
        <end position="67"/>
    </location>
</feature>
<keyword evidence="1" id="KW-0732">Signal</keyword>
<keyword evidence="3" id="KW-1185">Reference proteome</keyword>
<evidence type="ECO:0000313" key="2">
    <source>
        <dbReference type="EMBL" id="MDN0051163.1"/>
    </source>
</evidence>
<feature type="signal peptide" evidence="1">
    <location>
        <begin position="1"/>
        <end position="21"/>
    </location>
</feature>
<dbReference type="SUPFAM" id="SSF49464">
    <property type="entry name" value="Carboxypeptidase regulatory domain-like"/>
    <property type="match status" value="1"/>
</dbReference>
<dbReference type="RefSeq" id="WP_301935233.1">
    <property type="nucleotide sequence ID" value="NZ_JAUEII010000075.1"/>
</dbReference>
<sequence>MKRKLMLLMTCLMIGIGLVNAQVRKVTGTVTSAEDGLPVVGASVLVKGTTVGTVTDIDGNFTISNVP</sequence>
<dbReference type="Gene3D" id="2.60.40.1120">
    <property type="entry name" value="Carboxypeptidase-like, regulatory domain"/>
    <property type="match status" value="1"/>
</dbReference>
<reference evidence="2" key="1">
    <citation type="submission" date="2023-06" db="EMBL/GenBank/DDBJ databases">
        <authorList>
            <person name="Zeman M."/>
            <person name="Kubasova T."/>
            <person name="Jahodarova E."/>
            <person name="Nykrynova M."/>
            <person name="Rychlik I."/>
        </authorList>
    </citation>
    <scope>NUCLEOTIDE SEQUENCE</scope>
    <source>
        <strain evidence="2">84_SSukc20</strain>
    </source>
</reference>
<evidence type="ECO:0000256" key="1">
    <source>
        <dbReference type="SAM" id="SignalP"/>
    </source>
</evidence>
<reference evidence="2" key="2">
    <citation type="submission" date="2024-05" db="EMBL/GenBank/DDBJ databases">
        <title>Identification and characterization of horizontal gene transfer across gut microbiota members of farm animals based on homology search.</title>
        <authorList>
            <person name="Schwarzerova J."/>
            <person name="Nykrynova M."/>
            <person name="Jureckova K."/>
            <person name="Cejkova D."/>
            <person name="Rychlik I."/>
        </authorList>
    </citation>
    <scope>NUCLEOTIDE SEQUENCE</scope>
    <source>
        <strain evidence="2">84_SSukc20</strain>
    </source>
</reference>
<dbReference type="Pfam" id="PF13715">
    <property type="entry name" value="CarbopepD_reg_2"/>
    <property type="match status" value="1"/>
</dbReference>
<dbReference type="Proteomes" id="UP001167871">
    <property type="component" value="Unassembled WGS sequence"/>
</dbReference>
<comment type="caution">
    <text evidence="2">The sequence shown here is derived from an EMBL/GenBank/DDBJ whole genome shotgun (WGS) entry which is preliminary data.</text>
</comment>
<gene>
    <name evidence="2" type="ORF">QVO10_17625</name>
</gene>
<proteinExistence type="predicted"/>
<evidence type="ECO:0000313" key="3">
    <source>
        <dbReference type="Proteomes" id="UP001167871"/>
    </source>
</evidence>
<organism evidence="2 3">
    <name type="scientific">Bacteroides gallinaceum</name>
    <dbReference type="NCBI Taxonomy" id="1462571"/>
    <lineage>
        <taxon>Bacteria</taxon>
        <taxon>Pseudomonadati</taxon>
        <taxon>Bacteroidota</taxon>
        <taxon>Bacteroidia</taxon>
        <taxon>Bacteroidales</taxon>
        <taxon>Bacteroidaceae</taxon>
        <taxon>Bacteroides</taxon>
    </lineage>
</organism>
<protein>
    <submittedName>
        <fullName evidence="2">Carboxypeptidase-like regulatory domain-containing protein</fullName>
    </submittedName>
</protein>
<dbReference type="InterPro" id="IPR008969">
    <property type="entry name" value="CarboxyPept-like_regulatory"/>
</dbReference>
<dbReference type="EMBL" id="JAUEII010000075">
    <property type="protein sequence ID" value="MDN0051163.1"/>
    <property type="molecule type" value="Genomic_DNA"/>
</dbReference>
<name>A0ABT7XAQ7_9BACE</name>
<accession>A0ABT7XAQ7</accession>
<feature type="non-terminal residue" evidence="2">
    <location>
        <position position="67"/>
    </location>
</feature>